<keyword evidence="2" id="KW-1185">Reference proteome</keyword>
<dbReference type="AlphaFoldDB" id="G4TAW9"/>
<sequence>MSTKPVRTTTRAKEIERLYELFDIPMRGDNVSTTSSQVRRAVRPPFSTPNLDFDEEEYQQSFEEAEYKRCVPSMQLAIKTYAESWDAPLPTLTATTARIQSVERPKLCASHVESLSTSSLRMRYPRDSFTPLVRLLVVQIPEADSAKRLVDWVYETRQEYGRVAHSQSSKPWVA</sequence>
<dbReference type="OrthoDB" id="10604313at2759"/>
<dbReference type="EMBL" id="CAFZ01000033">
    <property type="protein sequence ID" value="CCA68453.1"/>
    <property type="molecule type" value="Genomic_DNA"/>
</dbReference>
<accession>G4TAW9</accession>
<proteinExistence type="predicted"/>
<gene>
    <name evidence="1" type="ORF">PIIN_02317</name>
</gene>
<comment type="caution">
    <text evidence="1">The sequence shown here is derived from an EMBL/GenBank/DDBJ whole genome shotgun (WGS) entry which is preliminary data.</text>
</comment>
<reference evidence="1 2" key="1">
    <citation type="journal article" date="2011" name="PLoS Pathog.">
        <title>Endophytic Life Strategies Decoded by Genome and Transcriptome Analyses of the Mutualistic Root Symbiont Piriformospora indica.</title>
        <authorList>
            <person name="Zuccaro A."/>
            <person name="Lahrmann U."/>
            <person name="Guldener U."/>
            <person name="Langen G."/>
            <person name="Pfiffi S."/>
            <person name="Biedenkopf D."/>
            <person name="Wong P."/>
            <person name="Samans B."/>
            <person name="Grimm C."/>
            <person name="Basiewicz M."/>
            <person name="Murat C."/>
            <person name="Martin F."/>
            <person name="Kogel K.H."/>
        </authorList>
    </citation>
    <scope>NUCLEOTIDE SEQUENCE [LARGE SCALE GENOMIC DNA]</scope>
    <source>
        <strain evidence="1 2">DSM 11827</strain>
    </source>
</reference>
<evidence type="ECO:0000313" key="1">
    <source>
        <dbReference type="EMBL" id="CCA68453.1"/>
    </source>
</evidence>
<name>G4TAW9_SERID</name>
<dbReference type="HOGENOM" id="CLU_1540656_0_0_1"/>
<protein>
    <submittedName>
        <fullName evidence="1">Uncharacterized protein</fullName>
    </submittedName>
</protein>
<dbReference type="InParanoid" id="G4TAW9"/>
<evidence type="ECO:0000313" key="2">
    <source>
        <dbReference type="Proteomes" id="UP000007148"/>
    </source>
</evidence>
<organism evidence="1 2">
    <name type="scientific">Serendipita indica (strain DSM 11827)</name>
    <name type="common">Root endophyte fungus</name>
    <name type="synonym">Piriformospora indica</name>
    <dbReference type="NCBI Taxonomy" id="1109443"/>
    <lineage>
        <taxon>Eukaryota</taxon>
        <taxon>Fungi</taxon>
        <taxon>Dikarya</taxon>
        <taxon>Basidiomycota</taxon>
        <taxon>Agaricomycotina</taxon>
        <taxon>Agaricomycetes</taxon>
        <taxon>Sebacinales</taxon>
        <taxon>Serendipitaceae</taxon>
        <taxon>Serendipita</taxon>
    </lineage>
</organism>
<dbReference type="Proteomes" id="UP000007148">
    <property type="component" value="Unassembled WGS sequence"/>
</dbReference>